<name>A0A1J5P6H3_9ZZZZ</name>
<accession>A0A1J5P6H3</accession>
<sequence>MEFAVAVPMHMIAPVKAGTDNVVSVRNSDHTIPAKAPGSAVMMMNGSSQDWKLTTMIR</sequence>
<gene>
    <name evidence="1" type="ORF">GALL_554360</name>
</gene>
<dbReference type="EMBL" id="MLJW01009375">
    <property type="protein sequence ID" value="OIQ63028.1"/>
    <property type="molecule type" value="Genomic_DNA"/>
</dbReference>
<reference evidence="1" key="1">
    <citation type="submission" date="2016-10" db="EMBL/GenBank/DDBJ databases">
        <title>Sequence of Gallionella enrichment culture.</title>
        <authorList>
            <person name="Poehlein A."/>
            <person name="Muehling M."/>
            <person name="Daniel R."/>
        </authorList>
    </citation>
    <scope>NUCLEOTIDE SEQUENCE</scope>
</reference>
<organism evidence="1">
    <name type="scientific">mine drainage metagenome</name>
    <dbReference type="NCBI Taxonomy" id="410659"/>
    <lineage>
        <taxon>unclassified sequences</taxon>
        <taxon>metagenomes</taxon>
        <taxon>ecological metagenomes</taxon>
    </lineage>
</organism>
<protein>
    <submittedName>
        <fullName evidence="1">Uncharacterized protein</fullName>
    </submittedName>
</protein>
<proteinExistence type="predicted"/>
<dbReference type="AlphaFoldDB" id="A0A1J5P6H3"/>
<evidence type="ECO:0000313" key="1">
    <source>
        <dbReference type="EMBL" id="OIQ63028.1"/>
    </source>
</evidence>
<comment type="caution">
    <text evidence="1">The sequence shown here is derived from an EMBL/GenBank/DDBJ whole genome shotgun (WGS) entry which is preliminary data.</text>
</comment>